<comment type="subcellular location">
    <subcellularLocation>
        <location evidence="1">Nucleus</location>
        <location evidence="1">Nucleoplasm</location>
    </subcellularLocation>
</comment>
<evidence type="ECO:0000256" key="2">
    <source>
        <dbReference type="ARBA" id="ARBA00006177"/>
    </source>
</evidence>
<dbReference type="PANTHER" id="PTHR46600">
    <property type="entry name" value="THAP DOMAIN-CONTAINING"/>
    <property type="match status" value="1"/>
</dbReference>
<accession>A0A1B6EA71</accession>
<keyword evidence="9" id="KW-0804">Transcription</keyword>
<evidence type="ECO:0000259" key="13">
    <source>
        <dbReference type="PROSITE" id="PS50950"/>
    </source>
</evidence>
<dbReference type="GO" id="GO:0008270">
    <property type="term" value="F:zinc ion binding"/>
    <property type="evidence" value="ECO:0007669"/>
    <property type="project" value="UniProtKB-KW"/>
</dbReference>
<evidence type="ECO:0000256" key="1">
    <source>
        <dbReference type="ARBA" id="ARBA00004642"/>
    </source>
</evidence>
<keyword evidence="3" id="KW-0479">Metal-binding</keyword>
<dbReference type="PROSITE" id="PS50950">
    <property type="entry name" value="ZF_THAP"/>
    <property type="match status" value="1"/>
</dbReference>
<dbReference type="SMART" id="SM00692">
    <property type="entry name" value="DM3"/>
    <property type="match status" value="1"/>
</dbReference>
<dbReference type="PANTHER" id="PTHR46600:SF1">
    <property type="entry name" value="THAP DOMAIN-CONTAINING PROTEIN 1"/>
    <property type="match status" value="1"/>
</dbReference>
<evidence type="ECO:0000256" key="9">
    <source>
        <dbReference type="ARBA" id="ARBA00023163"/>
    </source>
</evidence>
<dbReference type="InterPro" id="IPR026516">
    <property type="entry name" value="THAP1/10"/>
</dbReference>
<dbReference type="InterPro" id="IPR006612">
    <property type="entry name" value="THAP_Znf"/>
</dbReference>
<organism evidence="14">
    <name type="scientific">Clastoptera arizonana</name>
    <name type="common">Arizona spittle bug</name>
    <dbReference type="NCBI Taxonomy" id="38151"/>
    <lineage>
        <taxon>Eukaryota</taxon>
        <taxon>Metazoa</taxon>
        <taxon>Ecdysozoa</taxon>
        <taxon>Arthropoda</taxon>
        <taxon>Hexapoda</taxon>
        <taxon>Insecta</taxon>
        <taxon>Pterygota</taxon>
        <taxon>Neoptera</taxon>
        <taxon>Paraneoptera</taxon>
        <taxon>Hemiptera</taxon>
        <taxon>Auchenorrhyncha</taxon>
        <taxon>Cercopoidea</taxon>
        <taxon>Clastopteridae</taxon>
        <taxon>Clastoptera</taxon>
    </lineage>
</organism>
<evidence type="ECO:0000256" key="5">
    <source>
        <dbReference type="ARBA" id="ARBA00022833"/>
    </source>
</evidence>
<dbReference type="SMART" id="SM00980">
    <property type="entry name" value="THAP"/>
    <property type="match status" value="1"/>
</dbReference>
<dbReference type="GO" id="GO:0043565">
    <property type="term" value="F:sequence-specific DNA binding"/>
    <property type="evidence" value="ECO:0007669"/>
    <property type="project" value="InterPro"/>
</dbReference>
<feature type="domain" description="THAP-type" evidence="13">
    <location>
        <begin position="1"/>
        <end position="76"/>
    </location>
</feature>
<evidence type="ECO:0000256" key="4">
    <source>
        <dbReference type="ARBA" id="ARBA00022771"/>
    </source>
</evidence>
<sequence length="117" mass="13606">MTKTCIVKKILSLEKKTRSYFRFPTKYEARKKWMDAIGRSRVGKGTHICSDHFDQHSFRGSLERKRLHPNAVPMLEGNKLPSLSCFASYILSLRANNHWFELFTSSSKILTKGVHLY</sequence>
<dbReference type="SUPFAM" id="SSF57716">
    <property type="entry name" value="Glucocorticoid receptor-like (DNA-binding domain)"/>
    <property type="match status" value="1"/>
</dbReference>
<dbReference type="GO" id="GO:0005654">
    <property type="term" value="C:nucleoplasm"/>
    <property type="evidence" value="ECO:0007669"/>
    <property type="project" value="UniProtKB-SubCell"/>
</dbReference>
<evidence type="ECO:0000313" key="14">
    <source>
        <dbReference type="EMBL" id="JAS34829.1"/>
    </source>
</evidence>
<evidence type="ECO:0000256" key="7">
    <source>
        <dbReference type="ARBA" id="ARBA00023054"/>
    </source>
</evidence>
<evidence type="ECO:0000256" key="3">
    <source>
        <dbReference type="ARBA" id="ARBA00022723"/>
    </source>
</evidence>
<keyword evidence="4 12" id="KW-0863">Zinc-finger</keyword>
<protein>
    <recommendedName>
        <fullName evidence="13">THAP-type domain-containing protein</fullName>
    </recommendedName>
</protein>
<comment type="similarity">
    <text evidence="2">Belongs to the THAP1 family.</text>
</comment>
<dbReference type="Gene3D" id="6.20.210.20">
    <property type="entry name" value="THAP domain"/>
    <property type="match status" value="1"/>
</dbReference>
<gene>
    <name evidence="14" type="ORF">g.40642</name>
</gene>
<keyword evidence="10" id="KW-0539">Nucleus</keyword>
<evidence type="ECO:0000256" key="11">
    <source>
        <dbReference type="ARBA" id="ARBA00023306"/>
    </source>
</evidence>
<name>A0A1B6EA71_9HEMI</name>
<evidence type="ECO:0000256" key="12">
    <source>
        <dbReference type="PROSITE-ProRule" id="PRU00309"/>
    </source>
</evidence>
<dbReference type="InterPro" id="IPR038441">
    <property type="entry name" value="THAP_Znf_sf"/>
</dbReference>
<evidence type="ECO:0000256" key="6">
    <source>
        <dbReference type="ARBA" id="ARBA00023015"/>
    </source>
</evidence>
<evidence type="ECO:0000256" key="10">
    <source>
        <dbReference type="ARBA" id="ARBA00023242"/>
    </source>
</evidence>
<keyword evidence="8 12" id="KW-0238">DNA-binding</keyword>
<reference evidence="14" key="1">
    <citation type="submission" date="2015-12" db="EMBL/GenBank/DDBJ databases">
        <title>De novo transcriptome assembly of four potential Pierce s Disease insect vectors from Arizona vineyards.</title>
        <authorList>
            <person name="Tassone E.E."/>
        </authorList>
    </citation>
    <scope>NUCLEOTIDE SEQUENCE</scope>
</reference>
<keyword evidence="11" id="KW-0131">Cell cycle</keyword>
<keyword evidence="7" id="KW-0175">Coiled coil</keyword>
<proteinExistence type="inferred from homology"/>
<dbReference type="Pfam" id="PF05485">
    <property type="entry name" value="THAP"/>
    <property type="match status" value="1"/>
</dbReference>
<keyword evidence="5" id="KW-0862">Zinc</keyword>
<dbReference type="AlphaFoldDB" id="A0A1B6EA71"/>
<keyword evidence="6" id="KW-0805">Transcription regulation</keyword>
<evidence type="ECO:0000256" key="8">
    <source>
        <dbReference type="ARBA" id="ARBA00023125"/>
    </source>
</evidence>
<dbReference type="EMBL" id="GEDC01002469">
    <property type="protein sequence ID" value="JAS34829.1"/>
    <property type="molecule type" value="Transcribed_RNA"/>
</dbReference>